<evidence type="ECO:0000256" key="1">
    <source>
        <dbReference type="SAM" id="MobiDB-lite"/>
    </source>
</evidence>
<dbReference type="InterPro" id="IPR058941">
    <property type="entry name" value="HTH_AT3G52170-like"/>
</dbReference>
<feature type="domain" description="AT3G52170-like helix-turn-helix" evidence="2">
    <location>
        <begin position="68"/>
        <end position="116"/>
    </location>
</feature>
<feature type="compositionally biased region" description="Polar residues" evidence="1">
    <location>
        <begin position="476"/>
        <end position="485"/>
    </location>
</feature>
<dbReference type="EMBL" id="PKMF04000331">
    <property type="protein sequence ID" value="KAK7837344.1"/>
    <property type="molecule type" value="Genomic_DNA"/>
</dbReference>
<evidence type="ECO:0000259" key="2">
    <source>
        <dbReference type="Pfam" id="PF25896"/>
    </source>
</evidence>
<dbReference type="Pfam" id="PF25896">
    <property type="entry name" value="HTH_AT3G52170"/>
    <property type="match status" value="1"/>
</dbReference>
<comment type="caution">
    <text evidence="3">The sequence shown here is derived from an EMBL/GenBank/DDBJ whole genome shotgun (WGS) entry which is preliminary data.</text>
</comment>
<name>A0AAW0KFV3_QUESU</name>
<organism evidence="3 4">
    <name type="scientific">Quercus suber</name>
    <name type="common">Cork oak</name>
    <dbReference type="NCBI Taxonomy" id="58331"/>
    <lineage>
        <taxon>Eukaryota</taxon>
        <taxon>Viridiplantae</taxon>
        <taxon>Streptophyta</taxon>
        <taxon>Embryophyta</taxon>
        <taxon>Tracheophyta</taxon>
        <taxon>Spermatophyta</taxon>
        <taxon>Magnoliopsida</taxon>
        <taxon>eudicotyledons</taxon>
        <taxon>Gunneridae</taxon>
        <taxon>Pentapetalae</taxon>
        <taxon>rosids</taxon>
        <taxon>fabids</taxon>
        <taxon>Fagales</taxon>
        <taxon>Fagaceae</taxon>
        <taxon>Quercus</taxon>
    </lineage>
</organism>
<sequence length="525" mass="57717">MSSLHMPGKEDFCEHNCLILVVMHVGLHGKGSTLLNIMLAVKVGCVGQTFALAKGNESDGRKSRIRRSKEERKAMVESFIKKYQKTNNGSFPSLNLTHKEVGGSFYTVREIVRDIIQENRVLGPAMLSLEEQSSYQFLEQDPLFSMATEPQIPPSLISNESHLLSNRHQGTREELVIGSDGHDTGPDHQMFERIVNGTQVDVKDKKSDESTCIKLQVDEPSEAEKHLEEEWAAPMAKISPTIENEEQVSFSDGHFTEPENQMLDNRQTIDGSQLDFKNKNSIELTCTNYQLGEPSEADRNTEELAASKAKVNPIVADVIVETFPLQRVTKTTDSLGGSLGESKILNNPAGQKENGKLELEPGNGLLFERNSGSVEKEVVDLSEPSLESSNYLIPGEDTKHDTQSIEVLEAKVSSNDFGIPQLSENSQDLTGAKAVNALTPNDNIKILKGTCTGSSSVDENTPETIINQPKADLHGGNSQRGSNPTLDRINLESWEGTTKAAKPETNPLLATIKAFIAAFVKFWSE</sequence>
<gene>
    <name evidence="3" type="ORF">CFP56_021367</name>
</gene>
<accession>A0AAW0KFV3</accession>
<dbReference type="Proteomes" id="UP000237347">
    <property type="component" value="Unassembled WGS sequence"/>
</dbReference>
<evidence type="ECO:0000313" key="4">
    <source>
        <dbReference type="Proteomes" id="UP000237347"/>
    </source>
</evidence>
<dbReference type="InterPro" id="IPR058942">
    <property type="entry name" value="AT3G52170-like"/>
</dbReference>
<protein>
    <recommendedName>
        <fullName evidence="2">AT3G52170-like helix-turn-helix domain-containing protein</fullName>
    </recommendedName>
</protein>
<keyword evidence="4" id="KW-1185">Reference proteome</keyword>
<feature type="region of interest" description="Disordered" evidence="1">
    <location>
        <begin position="467"/>
        <end position="486"/>
    </location>
</feature>
<reference evidence="3 4" key="1">
    <citation type="journal article" date="2018" name="Sci. Data">
        <title>The draft genome sequence of cork oak.</title>
        <authorList>
            <person name="Ramos A.M."/>
            <person name="Usie A."/>
            <person name="Barbosa P."/>
            <person name="Barros P.M."/>
            <person name="Capote T."/>
            <person name="Chaves I."/>
            <person name="Simoes F."/>
            <person name="Abreu I."/>
            <person name="Carrasquinho I."/>
            <person name="Faro C."/>
            <person name="Guimaraes J.B."/>
            <person name="Mendonca D."/>
            <person name="Nobrega F."/>
            <person name="Rodrigues L."/>
            <person name="Saibo N.J.M."/>
            <person name="Varela M.C."/>
            <person name="Egas C."/>
            <person name="Matos J."/>
            <person name="Miguel C.M."/>
            <person name="Oliveira M.M."/>
            <person name="Ricardo C.P."/>
            <person name="Goncalves S."/>
        </authorList>
    </citation>
    <scope>NUCLEOTIDE SEQUENCE [LARGE SCALE GENOMIC DNA]</scope>
    <source>
        <strain evidence="4">cv. HL8</strain>
    </source>
</reference>
<dbReference type="PANTHER" id="PTHR34568:SF1">
    <property type="entry name" value="DNA BINDING PROTEIN"/>
    <property type="match status" value="1"/>
</dbReference>
<evidence type="ECO:0000313" key="3">
    <source>
        <dbReference type="EMBL" id="KAK7837344.1"/>
    </source>
</evidence>
<feature type="region of interest" description="Disordered" evidence="1">
    <location>
        <begin position="331"/>
        <end position="359"/>
    </location>
</feature>
<proteinExistence type="predicted"/>
<dbReference type="PANTHER" id="PTHR34568">
    <property type="entry name" value="RRM DOMAIN-CONTAINING PROTEIN"/>
    <property type="match status" value="1"/>
</dbReference>
<dbReference type="AlphaFoldDB" id="A0AAW0KFV3"/>